<feature type="region of interest" description="Disordered" evidence="1">
    <location>
        <begin position="691"/>
        <end position="723"/>
    </location>
</feature>
<sequence>MRHRKDHAQQSNKAARAARAHGEDDDARKVDLRDTHKTGQRGLSVDSIALFAAIMAVYVRTLYPTVAGGDSGELVAESCHLGISHPPGYPLYNMIVHVLTNYSPLLAFRSKAWHANLFSAVGAEVFALNNAFTAALLYVLLRYSRERTWELARRGAWLSGLALCNQHTIVLFELPIVLWVLSTRRPHWRRELLPLSLAFLAGLSPYLYMPLAAFWRPQPGSWGDVTSLSGFIHHLRRADYGTFRLYSTDAKTEGLVTRLELYAQDLSQREVPLRLAFPLARNLVGILVAATYAFYMVVFHALANLPLSEGLTYGVHMRFWQQPNVIVFSWIGVGLVAVLDWFTSRCPARRLLYLLGHAVAPAIAVMQLTTWFSLCDQSDAWYIHNYAAALLDPLPPQAVLFVNFDLQWTALRYLQRCEHRRRDVTILNLSMTTYRWFETKHSQYPDLVFPGPRLVPYGSQSPGFTFAQFLDANSALVRERGVFFGGKLNSNDADFADRYTFVPFGLLDQIHEARLAASQPSLHDWYAQQQRVREEVRMRLPQLPPAAKYDDQTWEWTIARDHGMKKLSWSTYLLDKTIAEDPQNVSLLAEATHAMEDSYQHEPLQFWNPVATLKNLGLAYAEIIKSKQDLDSSLGDPFFNDAVGRGVTDPTRFKDRASARLLEVWGAWLRLPEAKQDPGFQVIQEIVRKFVPQDTPSSGNASKSKASKKKRHQARTKKTKKKE</sequence>
<dbReference type="AlphaFoldDB" id="A0AAD5M8J3"/>
<evidence type="ECO:0000313" key="3">
    <source>
        <dbReference type="EMBL" id="KAJ0398482.1"/>
    </source>
</evidence>
<keyword evidence="2" id="KW-1133">Transmembrane helix</keyword>
<keyword evidence="4" id="KW-1185">Reference proteome</keyword>
<feature type="transmembrane region" description="Helical" evidence="2">
    <location>
        <begin position="117"/>
        <end position="141"/>
    </location>
</feature>
<dbReference type="PANTHER" id="PTHR16214">
    <property type="entry name" value="TRANSMEMBRANE PROTEIN 260"/>
    <property type="match status" value="1"/>
</dbReference>
<organism evidence="3 4">
    <name type="scientific">Pythium insidiosum</name>
    <name type="common">Pythiosis disease agent</name>
    <dbReference type="NCBI Taxonomy" id="114742"/>
    <lineage>
        <taxon>Eukaryota</taxon>
        <taxon>Sar</taxon>
        <taxon>Stramenopiles</taxon>
        <taxon>Oomycota</taxon>
        <taxon>Peronosporomycetes</taxon>
        <taxon>Pythiales</taxon>
        <taxon>Pythiaceae</taxon>
        <taxon>Pythium</taxon>
    </lineage>
</organism>
<dbReference type="Proteomes" id="UP001209570">
    <property type="component" value="Unassembled WGS sequence"/>
</dbReference>
<accession>A0AAD5M8J3</accession>
<feature type="compositionally biased region" description="Basic and acidic residues" evidence="1">
    <location>
        <begin position="20"/>
        <end position="33"/>
    </location>
</feature>
<dbReference type="InterPro" id="IPR021280">
    <property type="entry name" value="TMEM260-like"/>
</dbReference>
<feature type="transmembrane region" description="Helical" evidence="2">
    <location>
        <begin position="351"/>
        <end position="374"/>
    </location>
</feature>
<feature type="transmembrane region" description="Helical" evidence="2">
    <location>
        <begin position="43"/>
        <end position="63"/>
    </location>
</feature>
<protein>
    <recommendedName>
        <fullName evidence="5">Transmembrane protein</fullName>
    </recommendedName>
</protein>
<dbReference type="InterPro" id="IPR052724">
    <property type="entry name" value="GT117_domain-containing"/>
</dbReference>
<evidence type="ECO:0008006" key="5">
    <source>
        <dbReference type="Google" id="ProtNLM"/>
    </source>
</evidence>
<feature type="compositionally biased region" description="Basic residues" evidence="1">
    <location>
        <begin position="705"/>
        <end position="723"/>
    </location>
</feature>
<dbReference type="EMBL" id="JAKCXM010000214">
    <property type="protein sequence ID" value="KAJ0398482.1"/>
    <property type="molecule type" value="Genomic_DNA"/>
</dbReference>
<keyword evidence="2" id="KW-0472">Membrane</keyword>
<proteinExistence type="predicted"/>
<feature type="transmembrane region" description="Helical" evidence="2">
    <location>
        <begin position="323"/>
        <end position="342"/>
    </location>
</feature>
<reference evidence="3" key="1">
    <citation type="submission" date="2021-12" db="EMBL/GenBank/DDBJ databases">
        <title>Prjna785345.</title>
        <authorList>
            <person name="Rujirawat T."/>
            <person name="Krajaejun T."/>
        </authorList>
    </citation>
    <scope>NUCLEOTIDE SEQUENCE</scope>
    <source>
        <strain evidence="3">Pi057C3</strain>
    </source>
</reference>
<comment type="caution">
    <text evidence="3">The sequence shown here is derived from an EMBL/GenBank/DDBJ whole genome shotgun (WGS) entry which is preliminary data.</text>
</comment>
<feature type="transmembrane region" description="Helical" evidence="2">
    <location>
        <begin position="162"/>
        <end position="181"/>
    </location>
</feature>
<keyword evidence="2" id="KW-0812">Transmembrane</keyword>
<feature type="transmembrane region" description="Helical" evidence="2">
    <location>
        <begin position="193"/>
        <end position="215"/>
    </location>
</feature>
<evidence type="ECO:0000313" key="4">
    <source>
        <dbReference type="Proteomes" id="UP001209570"/>
    </source>
</evidence>
<name>A0AAD5M8J3_PYTIN</name>
<feature type="region of interest" description="Disordered" evidence="1">
    <location>
        <begin position="1"/>
        <end position="33"/>
    </location>
</feature>
<dbReference type="Pfam" id="PF11028">
    <property type="entry name" value="TMEM260-like"/>
    <property type="match status" value="1"/>
</dbReference>
<evidence type="ECO:0000256" key="2">
    <source>
        <dbReference type="SAM" id="Phobius"/>
    </source>
</evidence>
<dbReference type="PANTHER" id="PTHR16214:SF3">
    <property type="entry name" value="TRANSMEMBRANE PROTEIN 260"/>
    <property type="match status" value="1"/>
</dbReference>
<evidence type="ECO:0000256" key="1">
    <source>
        <dbReference type="SAM" id="MobiDB-lite"/>
    </source>
</evidence>
<feature type="transmembrane region" description="Helical" evidence="2">
    <location>
        <begin position="283"/>
        <end position="303"/>
    </location>
</feature>
<gene>
    <name evidence="3" type="ORF">P43SY_006640</name>
</gene>